<evidence type="ECO:0000313" key="1">
    <source>
        <dbReference type="EMBL" id="OIV39319.1"/>
    </source>
</evidence>
<gene>
    <name evidence="1" type="ORF">BIV57_00260</name>
</gene>
<proteinExistence type="predicted"/>
<name>A0A1J7BKV9_9ACTN</name>
<comment type="caution">
    <text evidence="1">The sequence shown here is derived from an EMBL/GenBank/DDBJ whole genome shotgun (WGS) entry which is preliminary data.</text>
</comment>
<reference evidence="1 2" key="1">
    <citation type="submission" date="2016-10" db="EMBL/GenBank/DDBJ databases">
        <title>Genome sequence of Streptomyces gilvigriseus MUSC 26.</title>
        <authorList>
            <person name="Lee L.-H."/>
            <person name="Ser H.-L."/>
        </authorList>
    </citation>
    <scope>NUCLEOTIDE SEQUENCE [LARGE SCALE GENOMIC DNA]</scope>
    <source>
        <strain evidence="1 2">MUSC 26</strain>
    </source>
</reference>
<protein>
    <recommendedName>
        <fullName evidence="3">Shikimate kinase</fullName>
    </recommendedName>
</protein>
<evidence type="ECO:0008006" key="3">
    <source>
        <dbReference type="Google" id="ProtNLM"/>
    </source>
</evidence>
<dbReference type="RefSeq" id="WP_071654518.1">
    <property type="nucleotide sequence ID" value="NZ_MLCF01000002.1"/>
</dbReference>
<organism evidence="1 2">
    <name type="scientific">Mangrovactinospora gilvigrisea</name>
    <dbReference type="NCBI Taxonomy" id="1428644"/>
    <lineage>
        <taxon>Bacteria</taxon>
        <taxon>Bacillati</taxon>
        <taxon>Actinomycetota</taxon>
        <taxon>Actinomycetes</taxon>
        <taxon>Kitasatosporales</taxon>
        <taxon>Streptomycetaceae</taxon>
        <taxon>Mangrovactinospora</taxon>
    </lineage>
</organism>
<dbReference type="OrthoDB" id="5019413at2"/>
<dbReference type="InterPro" id="IPR027417">
    <property type="entry name" value="P-loop_NTPase"/>
</dbReference>
<dbReference type="SUPFAM" id="SSF52540">
    <property type="entry name" value="P-loop containing nucleoside triphosphate hydrolases"/>
    <property type="match status" value="1"/>
</dbReference>
<dbReference type="Proteomes" id="UP000243342">
    <property type="component" value="Unassembled WGS sequence"/>
</dbReference>
<dbReference type="EMBL" id="MLCF01000002">
    <property type="protein sequence ID" value="OIV39319.1"/>
    <property type="molecule type" value="Genomic_DNA"/>
</dbReference>
<keyword evidence="2" id="KW-1185">Reference proteome</keyword>
<dbReference type="Gene3D" id="3.40.50.300">
    <property type="entry name" value="P-loop containing nucleotide triphosphate hydrolases"/>
    <property type="match status" value="1"/>
</dbReference>
<dbReference type="STRING" id="1428644.BIV57_00260"/>
<evidence type="ECO:0000313" key="2">
    <source>
        <dbReference type="Proteomes" id="UP000243342"/>
    </source>
</evidence>
<dbReference type="AlphaFoldDB" id="A0A1J7BKV9"/>
<sequence length="177" mass="19150">MSLIYVTGLSGTGKSAVLKELRARGFCARGVDEDAFADWISRATGERAELDRDDPDLDRHVWFAAHDWVLSVERITALHAEAQRLGEPVFLCGVAAGDDKVWHLFAKVVALVADAPTVTARLAARGEGYGSSPEELAAILGWHTTFEANYRRFGATIVDAVQPLGRVVDQVIAEASS</sequence>
<accession>A0A1J7BKV9</accession>